<evidence type="ECO:0000313" key="2">
    <source>
        <dbReference type="Proteomes" id="UP000650466"/>
    </source>
</evidence>
<keyword evidence="2" id="KW-1185">Reference proteome</keyword>
<accession>A0A926KMN7</accession>
<dbReference type="SUPFAM" id="SSF51197">
    <property type="entry name" value="Clavaminate synthase-like"/>
    <property type="match status" value="1"/>
</dbReference>
<dbReference type="Pfam" id="PF04074">
    <property type="entry name" value="DUF386"/>
    <property type="match status" value="1"/>
</dbReference>
<sequence length="155" mass="17676">MILDTISQWKHNQGQYGDAVRRALAFVANVNIAEMPSMLEIDGKRMYVMKQSPATGTFEEKLAESHAQHADIHVVAEGEKRQGFAPASENNRVVEDRLEENDYALYSHVENETRILLRPGDFSVYWPGEVHRPNCHPEGSVHLVKLVVKIHRDLF</sequence>
<dbReference type="PANTHER" id="PTHR34986">
    <property type="entry name" value="EVOLVED BETA-GALACTOSIDASE SUBUNIT BETA"/>
    <property type="match status" value="1"/>
</dbReference>
<reference evidence="1" key="1">
    <citation type="submission" date="2020-09" db="EMBL/GenBank/DDBJ databases">
        <title>Draft Genome Sequence of Paenibacillus sp. WST5.</title>
        <authorList>
            <person name="Bao Z."/>
        </authorList>
    </citation>
    <scope>NUCLEOTIDE SEQUENCE</scope>
    <source>
        <strain evidence="1">WST5</strain>
    </source>
</reference>
<dbReference type="InterPro" id="IPR004375">
    <property type="entry name" value="NanQ/TabA/YiaL"/>
</dbReference>
<dbReference type="PANTHER" id="PTHR34986:SF1">
    <property type="entry name" value="PROTEIN YIAL"/>
    <property type="match status" value="1"/>
</dbReference>
<dbReference type="NCBIfam" id="TIGR00022">
    <property type="entry name" value="YhcH/YjgK/YiaL family protein"/>
    <property type="match status" value="1"/>
</dbReference>
<organism evidence="1 2">
    <name type="scientific">Paenibacillus sedimenti</name>
    <dbReference type="NCBI Taxonomy" id="2770274"/>
    <lineage>
        <taxon>Bacteria</taxon>
        <taxon>Bacillati</taxon>
        <taxon>Bacillota</taxon>
        <taxon>Bacilli</taxon>
        <taxon>Bacillales</taxon>
        <taxon>Paenibacillaceae</taxon>
        <taxon>Paenibacillus</taxon>
    </lineage>
</organism>
<dbReference type="GO" id="GO:0005829">
    <property type="term" value="C:cytosol"/>
    <property type="evidence" value="ECO:0007669"/>
    <property type="project" value="TreeGrafter"/>
</dbReference>
<protein>
    <submittedName>
        <fullName evidence="1">YhcH/YjgK/YiaL family protein</fullName>
    </submittedName>
</protein>
<evidence type="ECO:0000313" key="1">
    <source>
        <dbReference type="EMBL" id="MBD0378845.1"/>
    </source>
</evidence>
<comment type="caution">
    <text evidence="1">The sequence shown here is derived from an EMBL/GenBank/DDBJ whole genome shotgun (WGS) entry which is preliminary data.</text>
</comment>
<name>A0A926KMN7_9BACL</name>
<dbReference type="RefSeq" id="WP_188172655.1">
    <property type="nucleotide sequence ID" value="NZ_JACVVD010000001.1"/>
</dbReference>
<gene>
    <name evidence="1" type="ORF">ICC18_01760</name>
</gene>
<proteinExistence type="predicted"/>
<dbReference type="InterPro" id="IPR037012">
    <property type="entry name" value="NanQ/TabA/YiaL_sf"/>
</dbReference>
<dbReference type="Proteomes" id="UP000650466">
    <property type="component" value="Unassembled WGS sequence"/>
</dbReference>
<dbReference type="EMBL" id="JACVVD010000001">
    <property type="protein sequence ID" value="MBD0378845.1"/>
    <property type="molecule type" value="Genomic_DNA"/>
</dbReference>
<dbReference type="AlphaFoldDB" id="A0A926KMN7"/>
<dbReference type="Gene3D" id="2.60.120.370">
    <property type="entry name" value="YhcH/YjgK/YiaL"/>
    <property type="match status" value="1"/>
</dbReference>